<keyword evidence="11 12" id="KW-0472">Membrane</keyword>
<feature type="transmembrane region" description="Helical" evidence="12">
    <location>
        <begin position="24"/>
        <end position="48"/>
    </location>
</feature>
<dbReference type="GO" id="GO:0006508">
    <property type="term" value="P:proteolysis"/>
    <property type="evidence" value="ECO:0007669"/>
    <property type="project" value="UniProtKB-KW"/>
</dbReference>
<evidence type="ECO:0000256" key="4">
    <source>
        <dbReference type="ARBA" id="ARBA00022670"/>
    </source>
</evidence>
<evidence type="ECO:0000256" key="6">
    <source>
        <dbReference type="ARBA" id="ARBA00022723"/>
    </source>
</evidence>
<dbReference type="GO" id="GO:0008233">
    <property type="term" value="F:peptidase activity"/>
    <property type="evidence" value="ECO:0007669"/>
    <property type="project" value="UniProtKB-KW"/>
</dbReference>
<keyword evidence="10" id="KW-0482">Metalloprotease</keyword>
<evidence type="ECO:0000256" key="7">
    <source>
        <dbReference type="ARBA" id="ARBA00022801"/>
    </source>
</evidence>
<accession>A0ABX0V8R7</accession>
<feature type="transmembrane region" description="Helical" evidence="12">
    <location>
        <begin position="91"/>
        <end position="111"/>
    </location>
</feature>
<comment type="cofactor">
    <cofactor evidence="1">
        <name>Zn(2+)</name>
        <dbReference type="ChEBI" id="CHEBI:29105"/>
    </cofactor>
</comment>
<name>A0ABX0V8R7_9HYPH</name>
<dbReference type="RefSeq" id="WP_167671325.1">
    <property type="nucleotide sequence ID" value="NZ_JAATJS010000001.1"/>
</dbReference>
<dbReference type="CDD" id="cd06160">
    <property type="entry name" value="S2P-M50_like_2"/>
    <property type="match status" value="1"/>
</dbReference>
<proteinExistence type="inferred from homology"/>
<evidence type="ECO:0000256" key="11">
    <source>
        <dbReference type="ARBA" id="ARBA00023136"/>
    </source>
</evidence>
<evidence type="ECO:0000256" key="2">
    <source>
        <dbReference type="ARBA" id="ARBA00004141"/>
    </source>
</evidence>
<evidence type="ECO:0000256" key="9">
    <source>
        <dbReference type="ARBA" id="ARBA00022989"/>
    </source>
</evidence>
<dbReference type="PANTHER" id="PTHR39188">
    <property type="entry name" value="MEMBRANE-ASSOCIATED ZINC METALLOPROTEASE M50B"/>
    <property type="match status" value="1"/>
</dbReference>
<feature type="domain" description="Peptidase M50" evidence="13">
    <location>
        <begin position="39"/>
        <end position="110"/>
    </location>
</feature>
<evidence type="ECO:0000256" key="10">
    <source>
        <dbReference type="ARBA" id="ARBA00023049"/>
    </source>
</evidence>
<feature type="transmembrane region" description="Helical" evidence="12">
    <location>
        <begin position="149"/>
        <end position="167"/>
    </location>
</feature>
<protein>
    <submittedName>
        <fullName evidence="14">Site-2 protease family protein</fullName>
    </submittedName>
</protein>
<comment type="similarity">
    <text evidence="3">Belongs to the peptidase M50B family.</text>
</comment>
<evidence type="ECO:0000256" key="3">
    <source>
        <dbReference type="ARBA" id="ARBA00007931"/>
    </source>
</evidence>
<sequence length="238" mass="26294">MKLILLLLAGLKFGKIFTTGGTMLISVAAYALVYGWWYAAGFVGLLFIHEMGHYIAARQRGLAVGAPTFIPFVGAWIELKEQPMDVETEAHVAIAGPFYGALAAFAVYFWARSEESQLLLAIAYSGFFLNLINLLPVSPLDGGRITAIISPRVWLLGAPLMLGLLIYRPSPALLLVALLAAPQVWRAWNYDPSAEENRAYYDVPNRVRFEYGVIYLGLTAVLGLMTYSVHEMLVTRSF</sequence>
<feature type="transmembrane region" description="Helical" evidence="12">
    <location>
        <begin position="118"/>
        <end position="137"/>
    </location>
</feature>
<evidence type="ECO:0000259" key="13">
    <source>
        <dbReference type="Pfam" id="PF02163"/>
    </source>
</evidence>
<dbReference type="Proteomes" id="UP000707352">
    <property type="component" value="Unassembled WGS sequence"/>
</dbReference>
<feature type="transmembrane region" description="Helical" evidence="12">
    <location>
        <begin position="60"/>
        <end position="79"/>
    </location>
</feature>
<keyword evidence="8" id="KW-0862">Zinc</keyword>
<comment type="caution">
    <text evidence="14">The sequence shown here is derived from an EMBL/GenBank/DDBJ whole genome shotgun (WGS) entry which is preliminary data.</text>
</comment>
<dbReference type="PANTHER" id="PTHR39188:SF3">
    <property type="entry name" value="STAGE IV SPORULATION PROTEIN FB"/>
    <property type="match status" value="1"/>
</dbReference>
<gene>
    <name evidence="14" type="ORF">HB375_02290</name>
</gene>
<evidence type="ECO:0000313" key="14">
    <source>
        <dbReference type="EMBL" id="NIX75440.1"/>
    </source>
</evidence>
<keyword evidence="4 14" id="KW-0645">Protease</keyword>
<evidence type="ECO:0000256" key="1">
    <source>
        <dbReference type="ARBA" id="ARBA00001947"/>
    </source>
</evidence>
<keyword evidence="7" id="KW-0378">Hydrolase</keyword>
<keyword evidence="5 12" id="KW-0812">Transmembrane</keyword>
<evidence type="ECO:0000256" key="12">
    <source>
        <dbReference type="SAM" id="Phobius"/>
    </source>
</evidence>
<reference evidence="14 15" key="1">
    <citation type="submission" date="2020-03" db="EMBL/GenBank/DDBJ databases">
        <title>The genome sequence of Microvirga sp. c23x22.</title>
        <authorList>
            <person name="Zhang X."/>
        </authorList>
    </citation>
    <scope>NUCLEOTIDE SEQUENCE [LARGE SCALE GENOMIC DNA]</scope>
    <source>
        <strain evidence="15">c23x22</strain>
    </source>
</reference>
<evidence type="ECO:0000256" key="8">
    <source>
        <dbReference type="ARBA" id="ARBA00022833"/>
    </source>
</evidence>
<evidence type="ECO:0000256" key="5">
    <source>
        <dbReference type="ARBA" id="ARBA00022692"/>
    </source>
</evidence>
<comment type="subcellular location">
    <subcellularLocation>
        <location evidence="2">Membrane</location>
        <topology evidence="2">Multi-pass membrane protein</topology>
    </subcellularLocation>
</comment>
<organism evidence="14 15">
    <name type="scientific">Microvirga terricola</name>
    <dbReference type="NCBI Taxonomy" id="2719797"/>
    <lineage>
        <taxon>Bacteria</taxon>
        <taxon>Pseudomonadati</taxon>
        <taxon>Pseudomonadota</taxon>
        <taxon>Alphaproteobacteria</taxon>
        <taxon>Hyphomicrobiales</taxon>
        <taxon>Methylobacteriaceae</taxon>
        <taxon>Microvirga</taxon>
    </lineage>
</organism>
<feature type="transmembrane region" description="Helical" evidence="12">
    <location>
        <begin position="208"/>
        <end position="229"/>
    </location>
</feature>
<keyword evidence="6" id="KW-0479">Metal-binding</keyword>
<keyword evidence="9 12" id="KW-1133">Transmembrane helix</keyword>
<dbReference type="EMBL" id="JAATJS010000001">
    <property type="protein sequence ID" value="NIX75440.1"/>
    <property type="molecule type" value="Genomic_DNA"/>
</dbReference>
<dbReference type="InterPro" id="IPR008915">
    <property type="entry name" value="Peptidase_M50"/>
</dbReference>
<keyword evidence="15" id="KW-1185">Reference proteome</keyword>
<dbReference type="Pfam" id="PF02163">
    <property type="entry name" value="Peptidase_M50"/>
    <property type="match status" value="1"/>
</dbReference>
<evidence type="ECO:0000313" key="15">
    <source>
        <dbReference type="Proteomes" id="UP000707352"/>
    </source>
</evidence>